<name>A0A5J6BW35_GLYPY</name>
<evidence type="ECO:0000256" key="1">
    <source>
        <dbReference type="ARBA" id="ARBA00005964"/>
    </source>
</evidence>
<accession>A0A5J6BW35</accession>
<keyword evidence="4" id="KW-0325">Glycoprotein</keyword>
<dbReference type="PANTHER" id="PTHR43142:SF1">
    <property type="entry name" value="CARBOXYLIC ESTER HYDROLASE"/>
    <property type="match status" value="1"/>
</dbReference>
<keyword evidence="2" id="KW-0719">Serine esterase</keyword>
<feature type="chain" id="PRO_5023816882" evidence="5">
    <location>
        <begin position="22"/>
        <end position="592"/>
    </location>
</feature>
<dbReference type="SUPFAM" id="SSF53474">
    <property type="entry name" value="alpha/beta-Hydrolases"/>
    <property type="match status" value="1"/>
</dbReference>
<dbReference type="Pfam" id="PF00135">
    <property type="entry name" value="COesterase"/>
    <property type="match status" value="1"/>
</dbReference>
<feature type="domain" description="Carboxylesterase type B" evidence="6">
    <location>
        <begin position="25"/>
        <end position="564"/>
    </location>
</feature>
<comment type="similarity">
    <text evidence="1">Belongs to the type-B carboxylesterase/lipase family.</text>
</comment>
<dbReference type="AlphaFoldDB" id="A0A5J6BW35"/>
<dbReference type="InterPro" id="IPR029058">
    <property type="entry name" value="AB_hydrolase_fold"/>
</dbReference>
<evidence type="ECO:0000256" key="5">
    <source>
        <dbReference type="SAM" id="SignalP"/>
    </source>
</evidence>
<dbReference type="InterPro" id="IPR002018">
    <property type="entry name" value="CarbesteraseB"/>
</dbReference>
<dbReference type="Gene3D" id="3.40.50.1820">
    <property type="entry name" value="alpha/beta hydrolase"/>
    <property type="match status" value="1"/>
</dbReference>
<protein>
    <submittedName>
        <fullName evidence="7">Carboxyl/choline esterase CCE021</fullName>
    </submittedName>
</protein>
<evidence type="ECO:0000256" key="4">
    <source>
        <dbReference type="ARBA" id="ARBA00023180"/>
    </source>
</evidence>
<proteinExistence type="evidence at transcript level"/>
<reference evidence="7" key="1">
    <citation type="submission" date="2018-08" db="EMBL/GenBank/DDBJ databases">
        <authorList>
            <person name="Wang H."/>
        </authorList>
    </citation>
    <scope>NUCLEOTIDE SEQUENCE</scope>
    <source>
        <tissue evidence="7">Midgut</tissue>
    </source>
</reference>
<evidence type="ECO:0000259" key="6">
    <source>
        <dbReference type="Pfam" id="PF00135"/>
    </source>
</evidence>
<keyword evidence="5" id="KW-0732">Signal</keyword>
<sequence length="592" mass="67451">MWTRFLIQLLVIVVAVNACACQNTVEVKVKNGFVSGKIEKTFLNSKVYNVFKGIPYAEPPIGELRFKPPKPHQNWEHIYEAFKDKPTCVQFSSRRRNGEKVGISGSEDCLHLSIFTPNLQGSRAVLVFDYHDHFQTGFNGTRTYSPQFLTEEDVIVVSVSHRLGLLGYLTTEDDVIPPNNGLRDYILALKWIKENIKLFGGDPDRVTLMGCQGGGALANNLLYSEAAKGLFHAITIQSGTAHEPKYFPKNPRDYAFKLGGLIEIEAEDSSTLLKGLQEVEFQKLIENEAGVLDFEYFDTHQLNIYPFAPVVEKDGPEAIITTLPENGQIVNDVPVLIGFNSREGLEYNSEILFEPRIINSHETFIHFPIRSNFRFDRNNSAYDSLKDDIITFYLKAGYLNYNNIIEYSVYIGDALANYALNTAAKKISKELKSSTYYYKFDFLGILNENMIYLARHTRGSLEYWGASVGDEICYLHLCSRIRDNYEELKKLVVDQNELKVLKKMIRLWSNFAKTGNPTPDKNDKLLKNFTWEPVDKSSDDLAFAHITKTLKMGKNPLGKREKFWDSTLKKYSEMVVEGVVQSPETNKPHEEL</sequence>
<evidence type="ECO:0000256" key="3">
    <source>
        <dbReference type="ARBA" id="ARBA00022801"/>
    </source>
</evidence>
<evidence type="ECO:0000313" key="7">
    <source>
        <dbReference type="EMBL" id="QEP99757.1"/>
    </source>
</evidence>
<dbReference type="PANTHER" id="PTHR43142">
    <property type="entry name" value="CARBOXYLIC ESTER HYDROLASE"/>
    <property type="match status" value="1"/>
</dbReference>
<dbReference type="EMBL" id="MH715958">
    <property type="protein sequence ID" value="QEP99757.1"/>
    <property type="molecule type" value="mRNA"/>
</dbReference>
<organism evidence="7">
    <name type="scientific">Glyphodes pyloalis</name>
    <name type="common">Lesser mulberry snout moth</name>
    <dbReference type="NCBI Taxonomy" id="1242752"/>
    <lineage>
        <taxon>Eukaryota</taxon>
        <taxon>Metazoa</taxon>
        <taxon>Ecdysozoa</taxon>
        <taxon>Arthropoda</taxon>
        <taxon>Hexapoda</taxon>
        <taxon>Insecta</taxon>
        <taxon>Pterygota</taxon>
        <taxon>Neoptera</taxon>
        <taxon>Endopterygota</taxon>
        <taxon>Lepidoptera</taxon>
        <taxon>Glossata</taxon>
        <taxon>Ditrysia</taxon>
        <taxon>Pyraloidea</taxon>
        <taxon>Crambidae</taxon>
        <taxon>Spilomelinae</taxon>
        <taxon>Glyphodes</taxon>
    </lineage>
</organism>
<feature type="signal peptide" evidence="5">
    <location>
        <begin position="1"/>
        <end position="21"/>
    </location>
</feature>
<keyword evidence="3" id="KW-0378">Hydrolase</keyword>
<evidence type="ECO:0000256" key="2">
    <source>
        <dbReference type="ARBA" id="ARBA00022487"/>
    </source>
</evidence>
<dbReference type="GO" id="GO:0052689">
    <property type="term" value="F:carboxylic ester hydrolase activity"/>
    <property type="evidence" value="ECO:0007669"/>
    <property type="project" value="UniProtKB-KW"/>
</dbReference>